<feature type="domain" description="XRCC4 coiled-coil" evidence="7">
    <location>
        <begin position="120"/>
        <end position="195"/>
    </location>
</feature>
<keyword evidence="2" id="KW-0227">DNA damage</keyword>
<organism evidence="8 9">
    <name type="scientific">Brachionus calyciflorus</name>
    <dbReference type="NCBI Taxonomy" id="104777"/>
    <lineage>
        <taxon>Eukaryota</taxon>
        <taxon>Metazoa</taxon>
        <taxon>Spiralia</taxon>
        <taxon>Gnathifera</taxon>
        <taxon>Rotifera</taxon>
        <taxon>Eurotatoria</taxon>
        <taxon>Monogononta</taxon>
        <taxon>Pseudotrocha</taxon>
        <taxon>Ploima</taxon>
        <taxon>Brachionidae</taxon>
        <taxon>Brachionus</taxon>
    </lineage>
</organism>
<dbReference type="GO" id="GO:0003677">
    <property type="term" value="F:DNA binding"/>
    <property type="evidence" value="ECO:0007669"/>
    <property type="project" value="InterPro"/>
</dbReference>
<dbReference type="Pfam" id="PF06632">
    <property type="entry name" value="XRCC4"/>
    <property type="match status" value="1"/>
</dbReference>
<reference evidence="8" key="1">
    <citation type="submission" date="2021-02" db="EMBL/GenBank/DDBJ databases">
        <authorList>
            <person name="Nowell W R."/>
        </authorList>
    </citation>
    <scope>NUCLEOTIDE SEQUENCE</scope>
    <source>
        <strain evidence="8">Ploen Becks lab</strain>
    </source>
</reference>
<gene>
    <name evidence="8" type="ORF">OXX778_LOCUS1716</name>
</gene>
<dbReference type="GO" id="GO:0032807">
    <property type="term" value="C:DNA ligase IV complex"/>
    <property type="evidence" value="ECO:0007669"/>
    <property type="project" value="TreeGrafter"/>
</dbReference>
<evidence type="ECO:0000256" key="4">
    <source>
        <dbReference type="ARBA" id="ARBA00023242"/>
    </source>
</evidence>
<proteinExistence type="predicted"/>
<evidence type="ECO:0000259" key="7">
    <source>
        <dbReference type="Pfam" id="PF21924"/>
    </source>
</evidence>
<dbReference type="GO" id="GO:0005958">
    <property type="term" value="C:DNA-dependent protein kinase-DNA ligase 4 complex"/>
    <property type="evidence" value="ECO:0007669"/>
    <property type="project" value="TreeGrafter"/>
</dbReference>
<feature type="coiled-coil region" evidence="5">
    <location>
        <begin position="135"/>
        <end position="176"/>
    </location>
</feature>
<dbReference type="SUPFAM" id="SSF58022">
    <property type="entry name" value="XRCC4, C-terminal oligomerization domain"/>
    <property type="match status" value="1"/>
</dbReference>
<comment type="subcellular location">
    <subcellularLocation>
        <location evidence="1">Nucleus</location>
    </subcellularLocation>
</comment>
<dbReference type="PANTHER" id="PTHR28559">
    <property type="entry name" value="DNA REPAIR PROTEIN XRCC4"/>
    <property type="match status" value="1"/>
</dbReference>
<evidence type="ECO:0000256" key="1">
    <source>
        <dbReference type="ARBA" id="ARBA00004123"/>
    </source>
</evidence>
<dbReference type="GO" id="GO:0006310">
    <property type="term" value="P:DNA recombination"/>
    <property type="evidence" value="ECO:0007669"/>
    <property type="project" value="InterPro"/>
</dbReference>
<evidence type="ECO:0000313" key="9">
    <source>
        <dbReference type="Proteomes" id="UP000663879"/>
    </source>
</evidence>
<dbReference type="GO" id="GO:0006303">
    <property type="term" value="P:double-strand break repair via nonhomologous end joining"/>
    <property type="evidence" value="ECO:0007669"/>
    <property type="project" value="TreeGrafter"/>
</dbReference>
<accession>A0A813MIN8</accession>
<dbReference type="AlphaFoldDB" id="A0A813MIN8"/>
<feature type="domain" description="XRCC4 N-terminal" evidence="6">
    <location>
        <begin position="18"/>
        <end position="114"/>
    </location>
</feature>
<evidence type="ECO:0000259" key="6">
    <source>
        <dbReference type="Pfam" id="PF06632"/>
    </source>
</evidence>
<evidence type="ECO:0000313" key="8">
    <source>
        <dbReference type="EMBL" id="CAF0716590.1"/>
    </source>
</evidence>
<sequence length="202" mass="23694">MNKNELFSSFTYEQKTRFCLLQIWNEDNSNEFLSLILTDYLNYWTGSFTKNQIEHASNTHSFDLDSIKAQFLQAFSETIEPNYSLKITGLEKKTLELKKVLEEEVKVKIISLELKIADDPSPVSERIFNYSITKIDSLESKIDNLQNEVKRLANEKNEAIQTLKECVEQKENLEYDLYSKFVEVLNEKKAKIRELVKDDDDE</sequence>
<keyword evidence="3" id="KW-0234">DNA repair</keyword>
<dbReference type="Pfam" id="PF21924">
    <property type="entry name" value="XRCC4_CC"/>
    <property type="match status" value="1"/>
</dbReference>
<evidence type="ECO:0000256" key="5">
    <source>
        <dbReference type="SAM" id="Coils"/>
    </source>
</evidence>
<dbReference type="InterPro" id="IPR038051">
    <property type="entry name" value="XRCC4-like_N_sf"/>
</dbReference>
<dbReference type="Gene3D" id="1.20.5.370">
    <property type="match status" value="1"/>
</dbReference>
<dbReference type="OrthoDB" id="8064436at2759"/>
<keyword evidence="9" id="KW-1185">Reference proteome</keyword>
<keyword evidence="4" id="KW-0539">Nucleus</keyword>
<name>A0A813MIN8_9BILA</name>
<dbReference type="EMBL" id="CAJNOC010000117">
    <property type="protein sequence ID" value="CAF0716590.1"/>
    <property type="molecule type" value="Genomic_DNA"/>
</dbReference>
<dbReference type="Proteomes" id="UP000663879">
    <property type="component" value="Unassembled WGS sequence"/>
</dbReference>
<protein>
    <submittedName>
        <fullName evidence="8">Uncharacterized protein</fullName>
    </submittedName>
</protein>
<comment type="caution">
    <text evidence="8">The sequence shown here is derived from an EMBL/GenBank/DDBJ whole genome shotgun (WGS) entry which is preliminary data.</text>
</comment>
<dbReference type="InterPro" id="IPR053962">
    <property type="entry name" value="XRCC4_CC"/>
</dbReference>
<dbReference type="Gene3D" id="2.170.210.10">
    <property type="entry name" value="DNA double-strand break repair and VJ recombination XRCC4, N-terminal"/>
    <property type="match status" value="1"/>
</dbReference>
<dbReference type="InterPro" id="IPR053961">
    <property type="entry name" value="XRCC4_N"/>
</dbReference>
<keyword evidence="5" id="KW-0175">Coiled coil</keyword>
<evidence type="ECO:0000256" key="3">
    <source>
        <dbReference type="ARBA" id="ARBA00023204"/>
    </source>
</evidence>
<dbReference type="GO" id="GO:0010165">
    <property type="term" value="P:response to X-ray"/>
    <property type="evidence" value="ECO:0007669"/>
    <property type="project" value="TreeGrafter"/>
</dbReference>
<dbReference type="InterPro" id="IPR010585">
    <property type="entry name" value="DNA_repair_prot_XRCC4"/>
</dbReference>
<dbReference type="PANTHER" id="PTHR28559:SF1">
    <property type="entry name" value="DNA REPAIR PROTEIN XRCC4"/>
    <property type="match status" value="1"/>
</dbReference>
<evidence type="ECO:0000256" key="2">
    <source>
        <dbReference type="ARBA" id="ARBA00022763"/>
    </source>
</evidence>
<dbReference type="InterPro" id="IPR014751">
    <property type="entry name" value="XRCC4-like_C"/>
</dbReference>